<evidence type="ECO:0000313" key="2">
    <source>
        <dbReference type="Proteomes" id="UP000466517"/>
    </source>
</evidence>
<sequence length="428" mass="47003">MGVVDWVTGDTTGMGIPAHVGALGTRPEAFLTEAFRASGALSADNAVTAVTRFDELSVGGTGSKLILSVTYAHAEGAPPRDLFVKFSRDFSDPLRDGSRYMLDAEVRLALLSRGPNFPIAVPRCAFADYHGETGTGVLITERIHYGSDGIEPHYAKCRDDELPDQLDHYRAVITALARLSGSHRGGSLPERTGALFPFDPVEAGAADRFPYTARQLQNRVARYGVFAERYPRLLPDTITTPEFIGSWAEDVVLFSENEGRIQDFLQGAPDLVALCHWNANIDNAWFWRNGDGVRECGLLDWGRVGQMNVARALYGALSGAGPAFWREHATDLVESFAAEYHRCGGPEVDAVELRTHLDMVTATMGLAYLMDAPPLIQLELPDLDDVTGPTDPRLTSNENARVLLHMMTMFLNQWQTRDFGTMLRDVLG</sequence>
<dbReference type="RefSeq" id="WP_163732271.1">
    <property type="nucleotide sequence ID" value="NZ_AP022610.1"/>
</dbReference>
<dbReference type="InterPro" id="IPR011009">
    <property type="entry name" value="Kinase-like_dom_sf"/>
</dbReference>
<reference evidence="1 2" key="1">
    <citation type="journal article" date="2019" name="Emerg. Microbes Infect.">
        <title>Comprehensive subspecies identification of 175 nontuberculous mycobacteria species based on 7547 genomic profiles.</title>
        <authorList>
            <person name="Matsumoto Y."/>
            <person name="Kinjo T."/>
            <person name="Motooka D."/>
            <person name="Nabeya D."/>
            <person name="Jung N."/>
            <person name="Uechi K."/>
            <person name="Horii T."/>
            <person name="Iida T."/>
            <person name="Fujita J."/>
            <person name="Nakamura S."/>
        </authorList>
    </citation>
    <scope>NUCLEOTIDE SEQUENCE [LARGE SCALE GENOMIC DNA]</scope>
    <source>
        <strain evidence="1 2">JCM 13574</strain>
    </source>
</reference>
<dbReference type="Proteomes" id="UP000466517">
    <property type="component" value="Chromosome"/>
</dbReference>
<evidence type="ECO:0000313" key="1">
    <source>
        <dbReference type="EMBL" id="BBZ26285.1"/>
    </source>
</evidence>
<keyword evidence="2" id="KW-1185">Reference proteome</keyword>
<dbReference type="KEGG" id="mmag:MMAD_05800"/>
<evidence type="ECO:0008006" key="3">
    <source>
        <dbReference type="Google" id="ProtNLM"/>
    </source>
</evidence>
<dbReference type="EMBL" id="AP022610">
    <property type="protein sequence ID" value="BBZ26285.1"/>
    <property type="molecule type" value="Genomic_DNA"/>
</dbReference>
<gene>
    <name evidence="1" type="ORF">MMAD_05800</name>
</gene>
<dbReference type="AlphaFoldDB" id="A0A7I7XAF6"/>
<name>A0A7I7XAF6_9MYCO</name>
<accession>A0A7I7XAF6</accession>
<dbReference type="SUPFAM" id="SSF56112">
    <property type="entry name" value="Protein kinase-like (PK-like)"/>
    <property type="match status" value="1"/>
</dbReference>
<organism evidence="1 2">
    <name type="scientific">Mycolicibacterium madagascariense</name>
    <dbReference type="NCBI Taxonomy" id="212765"/>
    <lineage>
        <taxon>Bacteria</taxon>
        <taxon>Bacillati</taxon>
        <taxon>Actinomycetota</taxon>
        <taxon>Actinomycetes</taxon>
        <taxon>Mycobacteriales</taxon>
        <taxon>Mycobacteriaceae</taxon>
        <taxon>Mycolicibacterium</taxon>
    </lineage>
</organism>
<proteinExistence type="predicted"/>
<protein>
    <recommendedName>
        <fullName evidence="3">Aminoglycoside phosphotransferase domain-containing protein</fullName>
    </recommendedName>
</protein>